<evidence type="ECO:0000313" key="8">
    <source>
        <dbReference type="Proteomes" id="UP001415857"/>
    </source>
</evidence>
<dbReference type="SUPFAM" id="SSF52200">
    <property type="entry name" value="Toll/Interleukin receptor TIR domain"/>
    <property type="match status" value="1"/>
</dbReference>
<evidence type="ECO:0000313" key="7">
    <source>
        <dbReference type="EMBL" id="KAK9269593.1"/>
    </source>
</evidence>
<name>A0AAP0R631_LIQFO</name>
<sequence length="358" mass="40598">MAFNRTLKTCFSSSSSSSSSSHRWSYDVFLSFRGEDTRKKFIEDLYSTLKNAGINTFSDDDELRRGEDIATGLHSAIQESKISIVVFSKNYAASRWCLEELLKIIECRKTVWQLVVPIFYDVDPSDVRNQTGSFGKAFAKLTRPHLSNRDKVVEWRKALTTAGNLAGFRFSAKRAMSMDCIVETVVDHLGKTFNHLQSLSENMNELEIKYEQLNCQKEDVESKTKANPWPEKRRKREIELWLADVRRINVEKQSIESEVEVGKFSKCASLGELVAEKIQEVEELHQKGRSFCGLTVDASPGDEEICPTDLASTTEREMDEIHSRLRNNGVQNIIINGIGGIGNTTITDSFKNIQSINF</sequence>
<dbReference type="EC" id="3.2.2.6" evidence="1"/>
<dbReference type="Proteomes" id="UP001415857">
    <property type="component" value="Unassembled WGS sequence"/>
</dbReference>
<feature type="domain" description="TIR" evidence="6">
    <location>
        <begin position="24"/>
        <end position="193"/>
    </location>
</feature>
<gene>
    <name evidence="7" type="ORF">L1049_001369</name>
</gene>
<dbReference type="EMBL" id="JBBPBK010000015">
    <property type="protein sequence ID" value="KAK9269593.1"/>
    <property type="molecule type" value="Genomic_DNA"/>
</dbReference>
<accession>A0AAP0R631</accession>
<evidence type="ECO:0000259" key="6">
    <source>
        <dbReference type="PROSITE" id="PS50104"/>
    </source>
</evidence>
<evidence type="ECO:0000256" key="3">
    <source>
        <dbReference type="ARBA" id="ARBA00023027"/>
    </source>
</evidence>
<organism evidence="7 8">
    <name type="scientific">Liquidambar formosana</name>
    <name type="common">Formosan gum</name>
    <dbReference type="NCBI Taxonomy" id="63359"/>
    <lineage>
        <taxon>Eukaryota</taxon>
        <taxon>Viridiplantae</taxon>
        <taxon>Streptophyta</taxon>
        <taxon>Embryophyta</taxon>
        <taxon>Tracheophyta</taxon>
        <taxon>Spermatophyta</taxon>
        <taxon>Magnoliopsida</taxon>
        <taxon>eudicotyledons</taxon>
        <taxon>Gunneridae</taxon>
        <taxon>Pentapetalae</taxon>
        <taxon>Saxifragales</taxon>
        <taxon>Altingiaceae</taxon>
        <taxon>Liquidambar</taxon>
    </lineage>
</organism>
<dbReference type="SMART" id="SM00255">
    <property type="entry name" value="TIR"/>
    <property type="match status" value="1"/>
</dbReference>
<dbReference type="GO" id="GO:0007165">
    <property type="term" value="P:signal transduction"/>
    <property type="evidence" value="ECO:0007669"/>
    <property type="project" value="InterPro"/>
</dbReference>
<keyword evidence="5" id="KW-0175">Coiled coil</keyword>
<keyword evidence="2" id="KW-0378">Hydrolase</keyword>
<dbReference type="PANTHER" id="PTHR32009">
    <property type="entry name" value="TMV RESISTANCE PROTEIN N-LIKE"/>
    <property type="match status" value="1"/>
</dbReference>
<evidence type="ECO:0000256" key="5">
    <source>
        <dbReference type="SAM" id="Coils"/>
    </source>
</evidence>
<keyword evidence="8" id="KW-1185">Reference proteome</keyword>
<dbReference type="InterPro" id="IPR000157">
    <property type="entry name" value="TIR_dom"/>
</dbReference>
<proteinExistence type="predicted"/>
<dbReference type="InterPro" id="IPR035897">
    <property type="entry name" value="Toll_tir_struct_dom_sf"/>
</dbReference>
<dbReference type="PROSITE" id="PS50104">
    <property type="entry name" value="TIR"/>
    <property type="match status" value="1"/>
</dbReference>
<comment type="caution">
    <text evidence="7">The sequence shown here is derived from an EMBL/GenBank/DDBJ whole genome shotgun (WGS) entry which is preliminary data.</text>
</comment>
<dbReference type="AlphaFoldDB" id="A0AAP0R631"/>
<dbReference type="PANTHER" id="PTHR32009:SF39">
    <property type="entry name" value="TIR DOMAIN-CONTAINING PROTEIN"/>
    <property type="match status" value="1"/>
</dbReference>
<protein>
    <recommendedName>
        <fullName evidence="1">ADP-ribosyl cyclase/cyclic ADP-ribose hydrolase</fullName>
        <ecNumber evidence="1">3.2.2.6</ecNumber>
    </recommendedName>
</protein>
<dbReference type="Gene3D" id="3.40.50.10140">
    <property type="entry name" value="Toll/interleukin-1 receptor homology (TIR) domain"/>
    <property type="match status" value="1"/>
</dbReference>
<evidence type="ECO:0000256" key="2">
    <source>
        <dbReference type="ARBA" id="ARBA00022801"/>
    </source>
</evidence>
<evidence type="ECO:0000256" key="1">
    <source>
        <dbReference type="ARBA" id="ARBA00011982"/>
    </source>
</evidence>
<dbReference type="Pfam" id="PF01582">
    <property type="entry name" value="TIR"/>
    <property type="match status" value="1"/>
</dbReference>
<dbReference type="FunFam" id="3.40.50.10140:FF:000007">
    <property type="entry name" value="Disease resistance protein (TIR-NBS-LRR class)"/>
    <property type="match status" value="1"/>
</dbReference>
<keyword evidence="3" id="KW-0520">NAD</keyword>
<comment type="catalytic activity">
    <reaction evidence="4">
        <text>NAD(+) + H2O = ADP-D-ribose + nicotinamide + H(+)</text>
        <dbReference type="Rhea" id="RHEA:16301"/>
        <dbReference type="ChEBI" id="CHEBI:15377"/>
        <dbReference type="ChEBI" id="CHEBI:15378"/>
        <dbReference type="ChEBI" id="CHEBI:17154"/>
        <dbReference type="ChEBI" id="CHEBI:57540"/>
        <dbReference type="ChEBI" id="CHEBI:57967"/>
        <dbReference type="EC" id="3.2.2.6"/>
    </reaction>
    <physiologicalReaction direction="left-to-right" evidence="4">
        <dbReference type="Rhea" id="RHEA:16302"/>
    </physiologicalReaction>
</comment>
<reference evidence="7 8" key="1">
    <citation type="journal article" date="2024" name="Plant J.">
        <title>Genome sequences and population genomics reveal climatic adaptation and genomic divergence between two closely related sweetgum species.</title>
        <authorList>
            <person name="Xu W.Q."/>
            <person name="Ren C.Q."/>
            <person name="Zhang X.Y."/>
            <person name="Comes H.P."/>
            <person name="Liu X.H."/>
            <person name="Li Y.G."/>
            <person name="Kettle C.J."/>
            <person name="Jalonen R."/>
            <person name="Gaisberger H."/>
            <person name="Ma Y.Z."/>
            <person name="Qiu Y.X."/>
        </authorList>
    </citation>
    <scope>NUCLEOTIDE SEQUENCE [LARGE SCALE GENOMIC DNA]</scope>
    <source>
        <strain evidence="7">Hangzhou</strain>
    </source>
</reference>
<dbReference type="GO" id="GO:0061809">
    <property type="term" value="F:NAD+ nucleosidase activity, cyclic ADP-ribose generating"/>
    <property type="evidence" value="ECO:0007669"/>
    <property type="project" value="UniProtKB-EC"/>
</dbReference>
<evidence type="ECO:0000256" key="4">
    <source>
        <dbReference type="ARBA" id="ARBA00047304"/>
    </source>
</evidence>
<feature type="coiled-coil region" evidence="5">
    <location>
        <begin position="196"/>
        <end position="223"/>
    </location>
</feature>